<dbReference type="PROSITE" id="PS00134">
    <property type="entry name" value="TRYPSIN_HIS"/>
    <property type="match status" value="1"/>
</dbReference>
<keyword evidence="1" id="KW-1015">Disulfide bond</keyword>
<evidence type="ECO:0000313" key="6">
    <source>
        <dbReference type="EMBL" id="QHW06728.1"/>
    </source>
</evidence>
<evidence type="ECO:0000256" key="3">
    <source>
        <dbReference type="SAM" id="SignalP"/>
    </source>
</evidence>
<dbReference type="InterPro" id="IPR033116">
    <property type="entry name" value="TRYPSIN_SER"/>
</dbReference>
<evidence type="ECO:0000313" key="7">
    <source>
        <dbReference type="Proteomes" id="UP000237441"/>
    </source>
</evidence>
<keyword evidence="3" id="KW-0732">Signal</keyword>
<dbReference type="Pfam" id="PF00089">
    <property type="entry name" value="Trypsin"/>
    <property type="match status" value="1"/>
</dbReference>
<dbReference type="InterPro" id="IPR051487">
    <property type="entry name" value="Ser/Thr_Proteases_Immune/Dev"/>
</dbReference>
<dbReference type="GO" id="GO:0006508">
    <property type="term" value="P:proteolysis"/>
    <property type="evidence" value="ECO:0007669"/>
    <property type="project" value="UniProtKB-KW"/>
</dbReference>
<gene>
    <name evidence="5" type="ORF">BB8028_0007g02150</name>
</gene>
<organism evidence="5 7">
    <name type="scientific">Beauveria bassiana</name>
    <name type="common">White muscardine disease fungus</name>
    <name type="synonym">Tritirachium shiotae</name>
    <dbReference type="NCBI Taxonomy" id="176275"/>
    <lineage>
        <taxon>Eukaryota</taxon>
        <taxon>Fungi</taxon>
        <taxon>Dikarya</taxon>
        <taxon>Ascomycota</taxon>
        <taxon>Pezizomycotina</taxon>
        <taxon>Sordariomycetes</taxon>
        <taxon>Hypocreomycetidae</taxon>
        <taxon>Hypocreales</taxon>
        <taxon>Cordycipitaceae</taxon>
        <taxon>Beauveria</taxon>
    </lineage>
</organism>
<keyword evidence="2" id="KW-0720">Serine protease</keyword>
<dbReference type="InterPro" id="IPR009003">
    <property type="entry name" value="Peptidase_S1_PA"/>
</dbReference>
<evidence type="ECO:0000313" key="5">
    <source>
        <dbReference type="EMBL" id="PQK17016.1"/>
    </source>
</evidence>
<feature type="chain" id="PRO_5033322970" evidence="3">
    <location>
        <begin position="21"/>
        <end position="341"/>
    </location>
</feature>
<reference evidence="5 7" key="1">
    <citation type="submission" date="2016-07" db="EMBL/GenBank/DDBJ databases">
        <title>Comparative genomics of the entomopathogenic fungus Beauveria bassiana.</title>
        <authorList>
            <person name="Valero Jimenez C.A."/>
            <person name="Zwaan B.J."/>
            <person name="Van Kan J.A."/>
            <person name="Takken W."/>
            <person name="Debets A.J."/>
            <person name="Schoustra S.E."/>
            <person name="Koenraadt C.J."/>
        </authorList>
    </citation>
    <scope>NUCLEOTIDE SEQUENCE [LARGE SCALE GENOMIC DNA]</scope>
    <source>
        <strain evidence="5 7">ARSEF 8028</strain>
    </source>
</reference>
<feature type="domain" description="Peptidase S1" evidence="4">
    <location>
        <begin position="27"/>
        <end position="262"/>
    </location>
</feature>
<keyword evidence="2" id="KW-0378">Hydrolase</keyword>
<dbReference type="SMART" id="SM00020">
    <property type="entry name" value="Tryp_SPc"/>
    <property type="match status" value="1"/>
</dbReference>
<dbReference type="SUPFAM" id="SSF50494">
    <property type="entry name" value="Trypsin-like serine proteases"/>
    <property type="match status" value="1"/>
</dbReference>
<dbReference type="Gene3D" id="2.40.10.10">
    <property type="entry name" value="Trypsin-like serine proteases"/>
    <property type="match status" value="1"/>
</dbReference>
<dbReference type="Proteomes" id="UP000237441">
    <property type="component" value="Unassembled WGS sequence"/>
</dbReference>
<dbReference type="AlphaFoldDB" id="A0A2S7YLF5"/>
<reference evidence="6" key="2">
    <citation type="submission" date="2019-06" db="EMBL/GenBank/DDBJ databases">
        <authorList>
            <person name="Guo X."/>
            <person name="Qin S."/>
            <person name="Geng T."/>
            <person name="Wu Y."/>
            <person name="Hou C."/>
            <person name="Chen Y."/>
            <person name="Zhang Y."/>
            <person name="Wan L."/>
        </authorList>
    </citation>
    <scope>NUCLEOTIDE SEQUENCE</scope>
    <source>
        <strain evidence="6">HN6</strain>
    </source>
</reference>
<dbReference type="InterPro" id="IPR001254">
    <property type="entry name" value="Trypsin_dom"/>
</dbReference>
<dbReference type="PROSITE" id="PS50240">
    <property type="entry name" value="TRYPSIN_DOM"/>
    <property type="match status" value="1"/>
</dbReference>
<dbReference type="PROSITE" id="PS00135">
    <property type="entry name" value="TRYPSIN_SER"/>
    <property type="match status" value="1"/>
</dbReference>
<dbReference type="EMBL" id="MN082611">
    <property type="protein sequence ID" value="QHW06728.1"/>
    <property type="molecule type" value="mRNA"/>
</dbReference>
<dbReference type="EMBL" id="JRHA01000007">
    <property type="protein sequence ID" value="PQK17016.1"/>
    <property type="molecule type" value="Genomic_DNA"/>
</dbReference>
<dbReference type="PRINTS" id="PR00722">
    <property type="entry name" value="CHYMOTRYPSIN"/>
</dbReference>
<dbReference type="OrthoDB" id="4915747at2759"/>
<dbReference type="InterPro" id="IPR018114">
    <property type="entry name" value="TRYPSIN_HIS"/>
</dbReference>
<dbReference type="InterPro" id="IPR043504">
    <property type="entry name" value="Peptidase_S1_PA_chymotrypsin"/>
</dbReference>
<evidence type="ECO:0000256" key="1">
    <source>
        <dbReference type="ARBA" id="ARBA00023157"/>
    </source>
</evidence>
<evidence type="ECO:0000256" key="2">
    <source>
        <dbReference type="RuleBase" id="RU363034"/>
    </source>
</evidence>
<feature type="signal peptide" evidence="3">
    <location>
        <begin position="1"/>
        <end position="20"/>
    </location>
</feature>
<dbReference type="GO" id="GO:0004252">
    <property type="term" value="F:serine-type endopeptidase activity"/>
    <property type="evidence" value="ECO:0007669"/>
    <property type="project" value="InterPro"/>
</dbReference>
<evidence type="ECO:0000259" key="4">
    <source>
        <dbReference type="PROSITE" id="PS50240"/>
    </source>
</evidence>
<protein>
    <submittedName>
        <fullName evidence="6">Trypsin-like protease</fullName>
    </submittedName>
</protein>
<dbReference type="CDD" id="cd00190">
    <property type="entry name" value="Tryp_SPc"/>
    <property type="match status" value="1"/>
</dbReference>
<name>A0A2S7YLF5_BEABA</name>
<dbReference type="InterPro" id="IPR001314">
    <property type="entry name" value="Peptidase_S1A"/>
</dbReference>
<sequence>MIRKVAITLVVSISAALTAAASIDKRIIGGQDAKDGEFPSIVSIGNFCGGVLLDSFTVLTAAHCIGGSDGSVVAGTVHPSKGGVTAKVASAKRHPDFGANGVRTSNDIGILKLSTPIEKSEAIGYAMLPENSSDPVVNSTAVAAGWGVQKAPLFLDSPFRAGTLGKVVVPVQPREYCSSTDPNWVATDKIVCAGGNGKNVCRGDSGGPLFDQETGQIIGIASFVARDPGFQWPTKLTPFCNLAPSVYTSVSKHLAFINANLGEPSSGSNSGTQISEVSGSNKLADLRHREEELCKDLGKSLDECRPQVAECVFQIGEQINTFPNENLAWEAIKECVSGSEE</sequence>
<proteinExistence type="evidence at transcript level"/>
<accession>A0A2S7YLF5</accession>
<keyword evidence="2 6" id="KW-0645">Protease</keyword>
<dbReference type="PANTHER" id="PTHR24256">
    <property type="entry name" value="TRYPTASE-RELATED"/>
    <property type="match status" value="1"/>
</dbReference>